<protein>
    <recommendedName>
        <fullName evidence="3">CarD-like/TRCF RNAP-interacting domain-containing protein</fullName>
    </recommendedName>
</protein>
<gene>
    <name evidence="1" type="ORF">BBF96_05805</name>
</gene>
<dbReference type="OrthoDB" id="9980181at2"/>
<proteinExistence type="predicted"/>
<accession>A0A3S9SXC4</accession>
<evidence type="ECO:0008006" key="3">
    <source>
        <dbReference type="Google" id="ProtNLM"/>
    </source>
</evidence>
<reference evidence="1 2" key="1">
    <citation type="submission" date="2016-07" db="EMBL/GenBank/DDBJ databases">
        <title>Genome and transcriptome analysis of iron-reducing fermentative bacteria Anoxybacter fermentans.</title>
        <authorList>
            <person name="Zeng X."/>
            <person name="Shao Z."/>
        </authorList>
    </citation>
    <scope>NUCLEOTIDE SEQUENCE [LARGE SCALE GENOMIC DNA]</scope>
    <source>
        <strain evidence="1 2">DY22613</strain>
    </source>
</reference>
<dbReference type="AlphaFoldDB" id="A0A3S9SXC4"/>
<name>A0A3S9SXC4_9FIRM</name>
<dbReference type="RefSeq" id="WP_127016283.1">
    <property type="nucleotide sequence ID" value="NZ_CP016379.1"/>
</dbReference>
<evidence type="ECO:0000313" key="1">
    <source>
        <dbReference type="EMBL" id="AZR72949.1"/>
    </source>
</evidence>
<dbReference type="EMBL" id="CP016379">
    <property type="protein sequence ID" value="AZR72949.1"/>
    <property type="molecule type" value="Genomic_DNA"/>
</dbReference>
<keyword evidence="2" id="KW-1185">Reference proteome</keyword>
<dbReference type="Proteomes" id="UP000267250">
    <property type="component" value="Chromosome"/>
</dbReference>
<sequence length="68" mass="7825">MRLGDLVIDRNDPESLIYQITHFDGNRAILKVMDLPLITFLPLECLVKISSSTVERPFRVIKGKDNRL</sequence>
<organism evidence="1 2">
    <name type="scientific">Anoxybacter fermentans</name>
    <dbReference type="NCBI Taxonomy" id="1323375"/>
    <lineage>
        <taxon>Bacteria</taxon>
        <taxon>Bacillati</taxon>
        <taxon>Bacillota</taxon>
        <taxon>Clostridia</taxon>
        <taxon>Halanaerobiales</taxon>
        <taxon>Anoxybacter</taxon>
    </lineage>
</organism>
<evidence type="ECO:0000313" key="2">
    <source>
        <dbReference type="Proteomes" id="UP000267250"/>
    </source>
</evidence>
<dbReference type="KEGG" id="aft:BBF96_05805"/>